<dbReference type="Gene3D" id="3.40.1160.10">
    <property type="entry name" value="Acetylglutamate kinase-like"/>
    <property type="match status" value="1"/>
</dbReference>
<reference evidence="11 12" key="1">
    <citation type="submission" date="2018-01" db="EMBL/GenBank/DDBJ databases">
        <title>Metagenomic assembled genomes from two thermal pools in the Uzon Caldera, Kamchatka, Russia.</title>
        <authorList>
            <person name="Wilkins L."/>
            <person name="Ettinger C."/>
        </authorList>
    </citation>
    <scope>NUCLEOTIDE SEQUENCE [LARGE SCALE GENOMIC DNA]</scope>
    <source>
        <strain evidence="11">ZAV-02</strain>
    </source>
</reference>
<gene>
    <name evidence="9 11" type="primary">argB</name>
    <name evidence="11" type="ORF">C0184_13500</name>
</gene>
<dbReference type="GO" id="GO:0042450">
    <property type="term" value="P:L-arginine biosynthetic process via ornithine"/>
    <property type="evidence" value="ECO:0007669"/>
    <property type="project" value="UniProtKB-UniRule"/>
</dbReference>
<keyword evidence="4 9" id="KW-0808">Transferase</keyword>
<feature type="binding site" evidence="9">
    <location>
        <position position="158"/>
    </location>
    <ligand>
        <name>substrate</name>
    </ligand>
</feature>
<evidence type="ECO:0000256" key="6">
    <source>
        <dbReference type="ARBA" id="ARBA00022777"/>
    </source>
</evidence>
<comment type="catalytic activity">
    <reaction evidence="8 9">
        <text>N-acetyl-L-glutamate + ATP = N-acetyl-L-glutamyl 5-phosphate + ADP</text>
        <dbReference type="Rhea" id="RHEA:14629"/>
        <dbReference type="ChEBI" id="CHEBI:30616"/>
        <dbReference type="ChEBI" id="CHEBI:44337"/>
        <dbReference type="ChEBI" id="CHEBI:57936"/>
        <dbReference type="ChEBI" id="CHEBI:456216"/>
        <dbReference type="EC" id="2.7.2.8"/>
    </reaction>
</comment>
<evidence type="ECO:0000256" key="1">
    <source>
        <dbReference type="ARBA" id="ARBA00004828"/>
    </source>
</evidence>
<feature type="site" description="Transition state stabilizer" evidence="9">
    <location>
        <position position="8"/>
    </location>
</feature>
<keyword evidence="3 9" id="KW-0028">Amino-acid biosynthesis</keyword>
<dbReference type="HAMAP" id="MF_00082">
    <property type="entry name" value="ArgB"/>
    <property type="match status" value="1"/>
</dbReference>
<dbReference type="CDD" id="cd04238">
    <property type="entry name" value="AAK_NAGK-like"/>
    <property type="match status" value="1"/>
</dbReference>
<dbReference type="EC" id="2.7.2.8" evidence="9"/>
<dbReference type="InterPro" id="IPR037528">
    <property type="entry name" value="ArgB"/>
</dbReference>
<comment type="subcellular location">
    <subcellularLocation>
        <location evidence="9">Cytoplasm</location>
    </subcellularLocation>
</comment>
<proteinExistence type="inferred from homology"/>
<evidence type="ECO:0000256" key="8">
    <source>
        <dbReference type="ARBA" id="ARBA00048141"/>
    </source>
</evidence>
<keyword evidence="7 9" id="KW-0067">ATP-binding</keyword>
<evidence type="ECO:0000256" key="3">
    <source>
        <dbReference type="ARBA" id="ARBA00022605"/>
    </source>
</evidence>
<dbReference type="Pfam" id="PF00696">
    <property type="entry name" value="AA_kinase"/>
    <property type="match status" value="1"/>
</dbReference>
<dbReference type="InterPro" id="IPR001048">
    <property type="entry name" value="Asp/Glu/Uridylate_kinase"/>
</dbReference>
<evidence type="ECO:0000256" key="4">
    <source>
        <dbReference type="ARBA" id="ARBA00022679"/>
    </source>
</evidence>
<feature type="binding site" evidence="9">
    <location>
        <begin position="40"/>
        <end position="41"/>
    </location>
    <ligand>
        <name>substrate</name>
    </ligand>
</feature>
<evidence type="ECO:0000256" key="7">
    <source>
        <dbReference type="ARBA" id="ARBA00022840"/>
    </source>
</evidence>
<comment type="caution">
    <text evidence="11">The sequence shown here is derived from an EMBL/GenBank/DDBJ whole genome shotgun (WGS) entry which is preliminary data.</text>
</comment>
<evidence type="ECO:0000313" key="11">
    <source>
        <dbReference type="EMBL" id="PMP75884.1"/>
    </source>
</evidence>
<feature type="site" description="Transition state stabilizer" evidence="9">
    <location>
        <position position="217"/>
    </location>
</feature>
<accession>A0A2J6WXM4</accession>
<dbReference type="GO" id="GO:0005737">
    <property type="term" value="C:cytoplasm"/>
    <property type="evidence" value="ECO:0007669"/>
    <property type="project" value="UniProtKB-SubCell"/>
</dbReference>
<name>A0A2J6WXM4_9CHLR</name>
<dbReference type="InterPro" id="IPR004662">
    <property type="entry name" value="AcgluKinase_fam"/>
</dbReference>
<keyword evidence="2 9" id="KW-0055">Arginine biosynthesis</keyword>
<dbReference type="EMBL" id="PNIQ01000906">
    <property type="protein sequence ID" value="PMP75884.1"/>
    <property type="molecule type" value="Genomic_DNA"/>
</dbReference>
<dbReference type="NCBIfam" id="TIGR00761">
    <property type="entry name" value="argB"/>
    <property type="match status" value="1"/>
</dbReference>
<dbReference type="InterPro" id="IPR036393">
    <property type="entry name" value="AceGlu_kinase-like_sf"/>
</dbReference>
<evidence type="ECO:0000259" key="10">
    <source>
        <dbReference type="Pfam" id="PF00696"/>
    </source>
</evidence>
<keyword evidence="6 9" id="KW-0418">Kinase</keyword>
<feature type="domain" description="Aspartate/glutamate/uridylate kinase" evidence="10">
    <location>
        <begin position="6"/>
        <end position="236"/>
    </location>
</feature>
<evidence type="ECO:0000256" key="5">
    <source>
        <dbReference type="ARBA" id="ARBA00022741"/>
    </source>
</evidence>
<dbReference type="PANTHER" id="PTHR23342:SF0">
    <property type="entry name" value="N-ACETYLGLUTAMATE SYNTHASE, MITOCHONDRIAL"/>
    <property type="match status" value="1"/>
</dbReference>
<comment type="pathway">
    <text evidence="1 9">Amino-acid biosynthesis; L-arginine biosynthesis; N(2)-acetyl-L-ornithine from L-glutamate: step 2/4.</text>
</comment>
<evidence type="ECO:0000256" key="9">
    <source>
        <dbReference type="HAMAP-Rule" id="MF_00082"/>
    </source>
</evidence>
<evidence type="ECO:0000313" key="12">
    <source>
        <dbReference type="Proteomes" id="UP000243376"/>
    </source>
</evidence>
<dbReference type="GO" id="GO:0003991">
    <property type="term" value="F:acetylglutamate kinase activity"/>
    <property type="evidence" value="ECO:0007669"/>
    <property type="project" value="UniProtKB-UniRule"/>
</dbReference>
<comment type="function">
    <text evidence="9">Catalyzes the ATP-dependent phosphorylation of N-acetyl-L-glutamate.</text>
</comment>
<dbReference type="UniPathway" id="UPA00068">
    <property type="reaction ID" value="UER00107"/>
</dbReference>
<sequence>MNTIGVLKVSGHELDDPHFLAGLTGVIRTMTQPLVLVHGGGKEISVAVEQAGLPVEFVDGLRVTTPEIMAIMQMVVCGSINKRIVTALVNAGVRALGLSGLDIGLLRCDPYRPNGRDLGRVGVVTEVDGAALRHILALGWLPVIAPVALGSADGLSYNVNADMVAESIAGTLGNTELIFVSNVPGVLVDGQVVPRLTPAAVEDYIASGVISGGMIPKVRSALAALRRGVTGVRIVNLAGLRDGGTRFVAEEAGS</sequence>
<evidence type="ECO:0000256" key="2">
    <source>
        <dbReference type="ARBA" id="ARBA00022571"/>
    </source>
</evidence>
<organism evidence="11 12">
    <name type="scientific">Chloroflexus aggregans</name>
    <dbReference type="NCBI Taxonomy" id="152260"/>
    <lineage>
        <taxon>Bacteria</taxon>
        <taxon>Bacillati</taxon>
        <taxon>Chloroflexota</taxon>
        <taxon>Chloroflexia</taxon>
        <taxon>Chloroflexales</taxon>
        <taxon>Chloroflexineae</taxon>
        <taxon>Chloroflexaceae</taxon>
        <taxon>Chloroflexus</taxon>
    </lineage>
</organism>
<dbReference type="GO" id="GO:0005524">
    <property type="term" value="F:ATP binding"/>
    <property type="evidence" value="ECO:0007669"/>
    <property type="project" value="UniProtKB-UniRule"/>
</dbReference>
<dbReference type="PIRSF" id="PIRSF000728">
    <property type="entry name" value="NAGK"/>
    <property type="match status" value="1"/>
</dbReference>
<keyword evidence="9" id="KW-0963">Cytoplasm</keyword>
<keyword evidence="5 9" id="KW-0547">Nucleotide-binding</keyword>
<feature type="binding site" evidence="9">
    <location>
        <position position="62"/>
    </location>
    <ligand>
        <name>substrate</name>
    </ligand>
</feature>
<dbReference type="SUPFAM" id="SSF53633">
    <property type="entry name" value="Carbamate kinase-like"/>
    <property type="match status" value="1"/>
</dbReference>
<comment type="similarity">
    <text evidence="9">Belongs to the acetylglutamate kinase family. ArgB subfamily.</text>
</comment>
<protein>
    <recommendedName>
        <fullName evidence="9">Acetylglutamate kinase</fullName>
        <ecNumber evidence="9">2.7.2.8</ecNumber>
    </recommendedName>
    <alternativeName>
        <fullName evidence="9">N-acetyl-L-glutamate 5-phosphotransferase</fullName>
    </alternativeName>
    <alternativeName>
        <fullName evidence="9">NAG kinase</fullName>
        <shortName evidence="9">NAGK</shortName>
    </alternativeName>
</protein>
<dbReference type="PANTHER" id="PTHR23342">
    <property type="entry name" value="N-ACETYLGLUTAMATE SYNTHASE"/>
    <property type="match status" value="1"/>
</dbReference>
<dbReference type="AlphaFoldDB" id="A0A2J6WXM4"/>
<dbReference type="Proteomes" id="UP000243376">
    <property type="component" value="Unassembled WGS sequence"/>
</dbReference>